<feature type="compositionally biased region" description="Pro residues" evidence="2">
    <location>
        <begin position="559"/>
        <end position="571"/>
    </location>
</feature>
<organism evidence="4 5">
    <name type="scientific">Chlorella sorokiniana</name>
    <name type="common">Freshwater green alga</name>
    <dbReference type="NCBI Taxonomy" id="3076"/>
    <lineage>
        <taxon>Eukaryota</taxon>
        <taxon>Viridiplantae</taxon>
        <taxon>Chlorophyta</taxon>
        <taxon>core chlorophytes</taxon>
        <taxon>Trebouxiophyceae</taxon>
        <taxon>Chlorellales</taxon>
        <taxon>Chlorellaceae</taxon>
        <taxon>Chlorella clade</taxon>
        <taxon>Chlorella</taxon>
    </lineage>
</organism>
<dbReference type="STRING" id="3076.A0A2P6TTK2"/>
<dbReference type="PROSITE" id="PS51444">
    <property type="entry name" value="FH2"/>
    <property type="match status" value="1"/>
</dbReference>
<dbReference type="InterPro" id="IPR011989">
    <property type="entry name" value="ARM-like"/>
</dbReference>
<keyword evidence="5" id="KW-1185">Reference proteome</keyword>
<dbReference type="SUPFAM" id="SSF101447">
    <property type="entry name" value="Formin homology 2 domain (FH2 domain)"/>
    <property type="match status" value="1"/>
</dbReference>
<dbReference type="EMBL" id="LHPG02000007">
    <property type="protein sequence ID" value="PRW57389.1"/>
    <property type="molecule type" value="Genomic_DNA"/>
</dbReference>
<name>A0A2P6TTK2_CHLSO</name>
<protein>
    <recommendedName>
        <fullName evidence="1">Formin-like protein</fullName>
    </recommendedName>
</protein>
<dbReference type="InterPro" id="IPR016024">
    <property type="entry name" value="ARM-type_fold"/>
</dbReference>
<feature type="region of interest" description="Disordered" evidence="2">
    <location>
        <begin position="478"/>
        <end position="585"/>
    </location>
</feature>
<evidence type="ECO:0000313" key="5">
    <source>
        <dbReference type="Proteomes" id="UP000239899"/>
    </source>
</evidence>
<dbReference type="InterPro" id="IPR042201">
    <property type="entry name" value="FH2_Formin_sf"/>
</dbReference>
<proteinExistence type="inferred from homology"/>
<dbReference type="Pfam" id="PF02181">
    <property type="entry name" value="FH2"/>
    <property type="match status" value="1"/>
</dbReference>
<evidence type="ECO:0000256" key="2">
    <source>
        <dbReference type="SAM" id="MobiDB-lite"/>
    </source>
</evidence>
<feature type="compositionally biased region" description="Low complexity" evidence="2">
    <location>
        <begin position="1088"/>
        <end position="1102"/>
    </location>
</feature>
<feature type="compositionally biased region" description="Pro residues" evidence="2">
    <location>
        <begin position="543"/>
        <end position="552"/>
    </location>
</feature>
<dbReference type="Gene3D" id="1.20.58.2220">
    <property type="entry name" value="Formin, FH2 domain"/>
    <property type="match status" value="1"/>
</dbReference>
<dbReference type="InterPro" id="IPR051425">
    <property type="entry name" value="Formin_Homology"/>
</dbReference>
<dbReference type="PANTHER" id="PTHR45725">
    <property type="entry name" value="FORMIN HOMOLOGY 2 FAMILY MEMBER"/>
    <property type="match status" value="1"/>
</dbReference>
<feature type="compositionally biased region" description="Low complexity" evidence="2">
    <location>
        <begin position="494"/>
        <end position="512"/>
    </location>
</feature>
<comment type="similarity">
    <text evidence="1">Belongs to the formin-like family.</text>
</comment>
<reference evidence="4 5" key="1">
    <citation type="journal article" date="2018" name="Plant J.">
        <title>Genome sequences of Chlorella sorokiniana UTEX 1602 and Micractinium conductrix SAG 241.80: implications to maltose excretion by a green alga.</title>
        <authorList>
            <person name="Arriola M.B."/>
            <person name="Velmurugan N."/>
            <person name="Zhang Y."/>
            <person name="Plunkett M.H."/>
            <person name="Hondzo H."/>
            <person name="Barney B.M."/>
        </authorList>
    </citation>
    <scope>NUCLEOTIDE SEQUENCE [LARGE SCALE GENOMIC DNA]</scope>
    <source>
        <strain evidence="5">UTEX 1602</strain>
    </source>
</reference>
<evidence type="ECO:0000259" key="3">
    <source>
        <dbReference type="PROSITE" id="PS51444"/>
    </source>
</evidence>
<dbReference type="OrthoDB" id="1668162at2759"/>
<evidence type="ECO:0000313" key="4">
    <source>
        <dbReference type="EMBL" id="PRW57389.1"/>
    </source>
</evidence>
<dbReference type="SMART" id="SM00498">
    <property type="entry name" value="FH2"/>
    <property type="match status" value="1"/>
</dbReference>
<feature type="region of interest" description="Disordered" evidence="2">
    <location>
        <begin position="891"/>
        <end position="915"/>
    </location>
</feature>
<feature type="region of interest" description="Disordered" evidence="2">
    <location>
        <begin position="998"/>
        <end position="1107"/>
    </location>
</feature>
<feature type="compositionally biased region" description="Gly residues" evidence="2">
    <location>
        <begin position="635"/>
        <end position="644"/>
    </location>
</feature>
<feature type="domain" description="FH2" evidence="3">
    <location>
        <begin position="579"/>
        <end position="1007"/>
    </location>
</feature>
<dbReference type="Proteomes" id="UP000239899">
    <property type="component" value="Unassembled WGS sequence"/>
</dbReference>
<feature type="region of interest" description="Disordered" evidence="2">
    <location>
        <begin position="630"/>
        <end position="650"/>
    </location>
</feature>
<accession>A0A2P6TTK2</accession>
<dbReference type="Gene3D" id="1.25.10.10">
    <property type="entry name" value="Leucine-rich Repeat Variant"/>
    <property type="match status" value="1"/>
</dbReference>
<gene>
    <name evidence="4" type="ORF">C2E21_3825</name>
</gene>
<dbReference type="SUPFAM" id="SSF48371">
    <property type="entry name" value="ARM repeat"/>
    <property type="match status" value="1"/>
</dbReference>
<evidence type="ECO:0000256" key="1">
    <source>
        <dbReference type="RuleBase" id="RU361260"/>
    </source>
</evidence>
<feature type="compositionally biased region" description="Low complexity" evidence="2">
    <location>
        <begin position="1034"/>
        <end position="1051"/>
    </location>
</feature>
<sequence length="1125" mass="115907">MSPRGEPATLSCTQRSWAAALFQHSSSTEAEVRGASRSGSDAAAAAAQQQGAAAQQQGAALLAPALEAQEAYSASLPALQGPRGGAPIQALMAGLQSSLPLESIDEHYQRALLFVERHTAELSSEQLAVLEGWKGIVSSQAPHSTAAVAAMCMLVMELTRVLPEWNNWLHADVLYISPQAMIAEVQRWPGAESLGDAKECLDFASAAWCRLFCRLHGGELLLEALLLHTEALEQGQRQAEPAALAALQACHSLVSGAVGMEACLGLPQFIPAVCLALDEEHVGGSEVALQLLATVLLYSTHGYQAVVHTLLGEEAMANALSTPLKATASAASLGAVSVATTDSAAAAADGGSAGKGAADGRVHIEGLEGGGFDYLRTTARARRDLCSLLLRLMQGGKAGAEGASLDLDLTDHALRLATIALSSPEGAANAALRRRLAEALLSRGLLKVMADLRDWGSAVLSSDVDRLKVVVMEVLAPPQQAQQPEREPSPPAAPEQQAVAAQQQAQQMAAAGAPPPLPPPLPGKKAPPPPPPPPPGKGAGRGAPPPPPPPPGGKLRPGAQPPAAPVPPPLASKPLVRATDPGPAPSCKLRTLFWDKLPDARVPGTFWEDHPPDYSLLDQPAVEGLFQASIRRPGGSSGSRGGTPDGAAAAAAARGKQAVAVLDTRRATNIGIMMARLKAPWREVPAAVARLDPALFASADDVRAVLQCAPSEDEFKLLRSFLEAGGKPETLADAEKFAYELGQVPRLAPRLRCLLFQHEAPGQLQDAVATLECHLAAQRELRTSTAFALVLQHALVLGNFLNHGNARLGAAAGFRVKNLLKLADTRSTDGKESLLSWIARQLASASPPLPVLAEEAPAVVSQRLRIAVDEAAGALEAVSSGLTAVAAELQRSSGGSDSRPSSAGGDASRAAGAAGDAAGSASSALHRVADELQAQLAAARELLQRCREGFAQMAAYYGESAAALSSEQELWLQLQAFVDRFSAAQRVVAAERKAEEERLRRQAAGGLPGSTPRRPSQGALGTPGQEGGASSQQPGPTNGSTAATAGGTSPTDAQQQATAGALASPVSEPPARAPSRQLTFPSPREGEPAAAPAAAAATEAAGNGAGGARVQQLLQQADVSSDDDS</sequence>
<dbReference type="AlphaFoldDB" id="A0A2P6TTK2"/>
<dbReference type="InterPro" id="IPR015425">
    <property type="entry name" value="FH2_Formin"/>
</dbReference>
<comment type="caution">
    <text evidence="4">The sequence shown here is derived from an EMBL/GenBank/DDBJ whole genome shotgun (WGS) entry which is preliminary data.</text>
</comment>
<dbReference type="PANTHER" id="PTHR45725:SF1">
    <property type="entry name" value="DISHEVELLED ASSOCIATED ACTIVATOR OF MORPHOGENESIS, ISOFORM D"/>
    <property type="match status" value="1"/>
</dbReference>
<feature type="compositionally biased region" description="Pro residues" evidence="2">
    <location>
        <begin position="513"/>
        <end position="536"/>
    </location>
</feature>